<dbReference type="KEGG" id="psyt:DSAG12_03824"/>
<gene>
    <name evidence="1" type="ORF">DSAG12_03824</name>
</gene>
<dbReference type="Proteomes" id="UP000321408">
    <property type="component" value="Chromosome"/>
</dbReference>
<dbReference type="AlphaFoldDB" id="A0A5B9DH03"/>
<proteinExistence type="predicted"/>
<name>A0A5B9DH03_9ARCH</name>
<reference evidence="1 2" key="2">
    <citation type="journal article" date="2024" name="Int. J. Syst. Evol. Microbiol.">
        <title>Promethearchaeum syntrophicum gen. nov., sp. nov., an anaerobic, obligately syntrophic archaeon, the first isolate of the lineage 'Asgard' archaea, and proposal of the new archaeal phylum Promethearchaeota phyl. nov. and kingdom Promethearchaeati regn. nov.</title>
        <authorList>
            <person name="Imachi H."/>
            <person name="Nobu M.K."/>
            <person name="Kato S."/>
            <person name="Takaki Y."/>
            <person name="Miyazaki M."/>
            <person name="Miyata M."/>
            <person name="Ogawara M."/>
            <person name="Saito Y."/>
            <person name="Sakai S."/>
            <person name="Tahara Y.O."/>
            <person name="Takano Y."/>
            <person name="Tasumi E."/>
            <person name="Uematsu K."/>
            <person name="Yoshimura T."/>
            <person name="Itoh T."/>
            <person name="Ohkuma M."/>
            <person name="Takai K."/>
        </authorList>
    </citation>
    <scope>NUCLEOTIDE SEQUENCE [LARGE SCALE GENOMIC DNA]</scope>
    <source>
        <strain evidence="1 2">MK-D1</strain>
    </source>
</reference>
<reference evidence="1 2" key="1">
    <citation type="journal article" date="2020" name="Nature">
        <title>Isolation of an archaeon at the prokaryote-eukaryote interface.</title>
        <authorList>
            <person name="Imachi H."/>
            <person name="Nobu M.K."/>
            <person name="Nakahara N."/>
            <person name="Morono Y."/>
            <person name="Ogawara M."/>
            <person name="Takaki Y."/>
            <person name="Takano Y."/>
            <person name="Uematsu K."/>
            <person name="Ikuta T."/>
            <person name="Ito M."/>
            <person name="Matsui Y."/>
            <person name="Miyazaki M."/>
            <person name="Murata K."/>
            <person name="Saito Y."/>
            <person name="Sakai S."/>
            <person name="Song C."/>
            <person name="Tasumi E."/>
            <person name="Yamanaka Y."/>
            <person name="Yamaguchi T."/>
            <person name="Kamagata Y."/>
            <person name="Tamaki H."/>
            <person name="Takai K."/>
        </authorList>
    </citation>
    <scope>NUCLEOTIDE SEQUENCE [LARGE SCALE GENOMIC DNA]</scope>
    <source>
        <strain evidence="1 2">MK-D1</strain>
    </source>
</reference>
<organism evidence="1 2">
    <name type="scientific">Promethearchaeum syntrophicum</name>
    <dbReference type="NCBI Taxonomy" id="2594042"/>
    <lineage>
        <taxon>Archaea</taxon>
        <taxon>Promethearchaeati</taxon>
        <taxon>Promethearchaeota</taxon>
        <taxon>Promethearchaeia</taxon>
        <taxon>Promethearchaeales</taxon>
        <taxon>Promethearchaeaceae</taxon>
        <taxon>Promethearchaeum</taxon>
    </lineage>
</organism>
<protein>
    <recommendedName>
        <fullName evidence="3">Leucine Rich repeats (2 copies)</fullName>
    </recommendedName>
</protein>
<evidence type="ECO:0000313" key="1">
    <source>
        <dbReference type="EMBL" id="QEE17986.2"/>
    </source>
</evidence>
<sequence length="291" mass="34281">MNDKIRHESIRISNKNTFNHLKDLGNADKLYIENSDFINFETLPLMNNLETIHLSHCHIDNFRGIPVNFKTLFIRDSIIASFEGINLDNVSRSPKNPRLILQNCTIHSLGGISRLSLQSILIAYFLYDDDGPQDNTLKLTEKGRHLFYDSLNPEIAATYNPLNLHKWVDNVHNLVFQKENRYSLQHREWDSNYEFYKDRWIYGYHLQNLLFIPERLDILHEYYRKNILELAQDYITDTKSLSSDQLERLIREVDPEIRKMLENNLPLDNAVLSQISTKFVFETPDGLNILK</sequence>
<dbReference type="EMBL" id="CP042905">
    <property type="protein sequence ID" value="QEE17986.2"/>
    <property type="molecule type" value="Genomic_DNA"/>
</dbReference>
<evidence type="ECO:0008006" key="3">
    <source>
        <dbReference type="Google" id="ProtNLM"/>
    </source>
</evidence>
<accession>A0A5B9DH03</accession>
<evidence type="ECO:0000313" key="2">
    <source>
        <dbReference type="Proteomes" id="UP000321408"/>
    </source>
</evidence>
<keyword evidence="2" id="KW-1185">Reference proteome</keyword>